<proteinExistence type="predicted"/>
<dbReference type="WBParaSite" id="PSAMB.scaffold19645size798.g37922.t1">
    <property type="protein sequence ID" value="PSAMB.scaffold19645size798.g37922.t1"/>
    <property type="gene ID" value="PSAMB.scaffold19645size798.g37922"/>
</dbReference>
<reference evidence="2" key="1">
    <citation type="submission" date="2022-11" db="UniProtKB">
        <authorList>
            <consortium name="WormBaseParasite"/>
        </authorList>
    </citation>
    <scope>IDENTIFICATION</scope>
</reference>
<organism evidence="1 2">
    <name type="scientific">Plectus sambesii</name>
    <dbReference type="NCBI Taxonomy" id="2011161"/>
    <lineage>
        <taxon>Eukaryota</taxon>
        <taxon>Metazoa</taxon>
        <taxon>Ecdysozoa</taxon>
        <taxon>Nematoda</taxon>
        <taxon>Chromadorea</taxon>
        <taxon>Plectida</taxon>
        <taxon>Plectina</taxon>
        <taxon>Plectoidea</taxon>
        <taxon>Plectidae</taxon>
        <taxon>Plectus</taxon>
    </lineage>
</organism>
<name>A0A914VH61_9BILA</name>
<dbReference type="Proteomes" id="UP000887566">
    <property type="component" value="Unplaced"/>
</dbReference>
<protein>
    <submittedName>
        <fullName evidence="2">Uncharacterized protein</fullName>
    </submittedName>
</protein>
<sequence>MDPAVLAEHGDLVEQLLGTLATLNDPPRPASFISVVISLLSNLCRGSALITEKIV</sequence>
<keyword evidence="1" id="KW-1185">Reference proteome</keyword>
<accession>A0A914VH61</accession>
<evidence type="ECO:0000313" key="2">
    <source>
        <dbReference type="WBParaSite" id="PSAMB.scaffold19645size798.g37922.t1"/>
    </source>
</evidence>
<dbReference type="AlphaFoldDB" id="A0A914VH61"/>
<evidence type="ECO:0000313" key="1">
    <source>
        <dbReference type="Proteomes" id="UP000887566"/>
    </source>
</evidence>